<sequence length="186" mass="19561">MRLRFERYGGPEKGRLNFLGQSDGLSSLSTDTTGQLDVLWHDGNALGVDGAQVGVLEKTNQVGLTSLLQSHDGRALETEVGLEVLGDLTHQTLEGQLADEQLGGLLVSPDLTEGHGSGPVPVGLLHSTSGRGTFPCGLGRELFARGLASSRLSGGLLGTGHLGKLAELKGNYNRANVWGEPEWPVL</sequence>
<evidence type="ECO:0000313" key="1">
    <source>
        <dbReference type="EMBL" id="KAJ8667615.1"/>
    </source>
</evidence>
<gene>
    <name evidence="1" type="ORF">QAD02_009278</name>
</gene>
<protein>
    <submittedName>
        <fullName evidence="1">Uncharacterized protein</fullName>
    </submittedName>
</protein>
<comment type="caution">
    <text evidence="1">The sequence shown here is derived from an EMBL/GenBank/DDBJ whole genome shotgun (WGS) entry which is preliminary data.</text>
</comment>
<dbReference type="EMBL" id="CM056744">
    <property type="protein sequence ID" value="KAJ8667615.1"/>
    <property type="molecule type" value="Genomic_DNA"/>
</dbReference>
<organism evidence="1 2">
    <name type="scientific">Eretmocerus hayati</name>
    <dbReference type="NCBI Taxonomy" id="131215"/>
    <lineage>
        <taxon>Eukaryota</taxon>
        <taxon>Metazoa</taxon>
        <taxon>Ecdysozoa</taxon>
        <taxon>Arthropoda</taxon>
        <taxon>Hexapoda</taxon>
        <taxon>Insecta</taxon>
        <taxon>Pterygota</taxon>
        <taxon>Neoptera</taxon>
        <taxon>Endopterygota</taxon>
        <taxon>Hymenoptera</taxon>
        <taxon>Apocrita</taxon>
        <taxon>Proctotrupomorpha</taxon>
        <taxon>Chalcidoidea</taxon>
        <taxon>Aphelinidae</taxon>
        <taxon>Aphelininae</taxon>
        <taxon>Eretmocerus</taxon>
    </lineage>
</organism>
<reference evidence="1" key="1">
    <citation type="submission" date="2023-04" db="EMBL/GenBank/DDBJ databases">
        <title>A chromosome-level genome assembly of the parasitoid wasp Eretmocerus hayati.</title>
        <authorList>
            <person name="Zhong Y."/>
            <person name="Liu S."/>
            <person name="Liu Y."/>
        </authorList>
    </citation>
    <scope>NUCLEOTIDE SEQUENCE</scope>
    <source>
        <strain evidence="1">ZJU_SS_LIU_2023</strain>
    </source>
</reference>
<proteinExistence type="predicted"/>
<accession>A0ACC2N8V7</accession>
<evidence type="ECO:0000313" key="2">
    <source>
        <dbReference type="Proteomes" id="UP001239111"/>
    </source>
</evidence>
<dbReference type="Proteomes" id="UP001239111">
    <property type="component" value="Chromosome 4"/>
</dbReference>
<keyword evidence="2" id="KW-1185">Reference proteome</keyword>
<name>A0ACC2N8V7_9HYME</name>